<dbReference type="PANTHER" id="PTHR44591">
    <property type="entry name" value="STRESS RESPONSE REGULATOR PROTEIN 1"/>
    <property type="match status" value="1"/>
</dbReference>
<keyword evidence="5" id="KW-1185">Reference proteome</keyword>
<reference evidence="4" key="1">
    <citation type="submission" date="2021-10" db="EMBL/GenBank/DDBJ databases">
        <title>Roseicella aerolatum sp. nov., isolated from aerosols of e-waste dismantling site.</title>
        <authorList>
            <person name="Qin T."/>
        </authorList>
    </citation>
    <scope>NUCLEOTIDE SEQUENCE</scope>
    <source>
        <strain evidence="4">GB24</strain>
    </source>
</reference>
<evidence type="ECO:0000259" key="3">
    <source>
        <dbReference type="PROSITE" id="PS50110"/>
    </source>
</evidence>
<comment type="caution">
    <text evidence="4">The sequence shown here is derived from an EMBL/GenBank/DDBJ whole genome shotgun (WGS) entry which is preliminary data.</text>
</comment>
<feature type="domain" description="Response regulatory" evidence="3">
    <location>
        <begin position="2"/>
        <end position="116"/>
    </location>
</feature>
<dbReference type="AlphaFoldDB" id="A0A9X1ICH4"/>
<keyword evidence="1 2" id="KW-0597">Phosphoprotein</keyword>
<dbReference type="InterPro" id="IPR011006">
    <property type="entry name" value="CheY-like_superfamily"/>
</dbReference>
<dbReference type="InterPro" id="IPR001789">
    <property type="entry name" value="Sig_transdc_resp-reg_receiver"/>
</dbReference>
<dbReference type="SMART" id="SM00448">
    <property type="entry name" value="REC"/>
    <property type="match status" value="1"/>
</dbReference>
<evidence type="ECO:0000313" key="5">
    <source>
        <dbReference type="Proteomes" id="UP001139311"/>
    </source>
</evidence>
<sequence>MDVLIVDDEPLVREIVSENLMEDGLQVVEAVSAEDALEIAGTAKAPGVVVTDVNLGSGMDGLCLAEEVHRRWPSTGVVIMTGNPGYVGDRTFEENERFLPKPFGPSRLVLAVRELMGRSER</sequence>
<dbReference type="Pfam" id="PF00072">
    <property type="entry name" value="Response_reg"/>
    <property type="match status" value="1"/>
</dbReference>
<dbReference type="SUPFAM" id="SSF52172">
    <property type="entry name" value="CheY-like"/>
    <property type="match status" value="1"/>
</dbReference>
<evidence type="ECO:0000256" key="2">
    <source>
        <dbReference type="PROSITE-ProRule" id="PRU00169"/>
    </source>
</evidence>
<evidence type="ECO:0000256" key="1">
    <source>
        <dbReference type="ARBA" id="ARBA00022553"/>
    </source>
</evidence>
<name>A0A9X1ICH4_9PROT</name>
<evidence type="ECO:0000313" key="4">
    <source>
        <dbReference type="EMBL" id="MCB4821997.1"/>
    </source>
</evidence>
<dbReference type="InterPro" id="IPR050595">
    <property type="entry name" value="Bact_response_regulator"/>
</dbReference>
<dbReference type="RefSeq" id="WP_226607585.1">
    <property type="nucleotide sequence ID" value="NZ_JAJAQI010000011.1"/>
</dbReference>
<gene>
    <name evidence="4" type="ORF">LHA35_09665</name>
</gene>
<protein>
    <submittedName>
        <fullName evidence="4">Response regulator</fullName>
    </submittedName>
</protein>
<feature type="modified residue" description="4-aspartylphosphate" evidence="2">
    <location>
        <position position="52"/>
    </location>
</feature>
<dbReference type="PROSITE" id="PS50110">
    <property type="entry name" value="RESPONSE_REGULATORY"/>
    <property type="match status" value="1"/>
</dbReference>
<accession>A0A9X1ICH4</accession>
<organism evidence="4 5">
    <name type="scientific">Roseicella aerolata</name>
    <dbReference type="NCBI Taxonomy" id="2883479"/>
    <lineage>
        <taxon>Bacteria</taxon>
        <taxon>Pseudomonadati</taxon>
        <taxon>Pseudomonadota</taxon>
        <taxon>Alphaproteobacteria</taxon>
        <taxon>Acetobacterales</taxon>
        <taxon>Roseomonadaceae</taxon>
        <taxon>Roseicella</taxon>
    </lineage>
</organism>
<proteinExistence type="predicted"/>
<dbReference type="GO" id="GO:0000160">
    <property type="term" value="P:phosphorelay signal transduction system"/>
    <property type="evidence" value="ECO:0007669"/>
    <property type="project" value="InterPro"/>
</dbReference>
<dbReference type="Gene3D" id="3.40.50.2300">
    <property type="match status" value="1"/>
</dbReference>
<dbReference type="EMBL" id="JAJAQI010000011">
    <property type="protein sequence ID" value="MCB4821997.1"/>
    <property type="molecule type" value="Genomic_DNA"/>
</dbReference>
<dbReference type="Proteomes" id="UP001139311">
    <property type="component" value="Unassembled WGS sequence"/>
</dbReference>
<dbReference type="PANTHER" id="PTHR44591:SF3">
    <property type="entry name" value="RESPONSE REGULATORY DOMAIN-CONTAINING PROTEIN"/>
    <property type="match status" value="1"/>
</dbReference>